<evidence type="ECO:0000256" key="9">
    <source>
        <dbReference type="PIRSR" id="PIRSR016262-3"/>
    </source>
</evidence>
<comment type="catalytic activity">
    <reaction evidence="5 6">
        <text>octanoyl-[ACP] + L-lysyl-[protein] = N(6)-octanoyl-L-lysyl-[protein] + holo-[ACP] + H(+)</text>
        <dbReference type="Rhea" id="RHEA:17665"/>
        <dbReference type="Rhea" id="RHEA-COMP:9636"/>
        <dbReference type="Rhea" id="RHEA-COMP:9685"/>
        <dbReference type="Rhea" id="RHEA-COMP:9752"/>
        <dbReference type="Rhea" id="RHEA-COMP:9928"/>
        <dbReference type="ChEBI" id="CHEBI:15378"/>
        <dbReference type="ChEBI" id="CHEBI:29969"/>
        <dbReference type="ChEBI" id="CHEBI:64479"/>
        <dbReference type="ChEBI" id="CHEBI:78463"/>
        <dbReference type="ChEBI" id="CHEBI:78809"/>
        <dbReference type="EC" id="2.3.1.181"/>
    </reaction>
</comment>
<sequence>MSFTVECLGYAPDYVDYRSAWDLQQRYHAEVIAGTRESTLLFLEHSPVYTAGKRTEDHERPTDGTEVIDVDRGGKITWHGPGQLVVYLIYRLNDAKDVKLFVDQIEDALIDVCASLGIETMKVDGRSGVWLAATETQPERKIGAIGIRIHEGVTMHGLALNCSNDNTGFDSIVPCGIADAGVTSLAAETGRTITPADVAPAVEAALARHISA</sequence>
<comment type="subcellular location">
    <subcellularLocation>
        <location evidence="5">Cytoplasm</location>
    </subcellularLocation>
</comment>
<protein>
    <recommendedName>
        <fullName evidence="5 6">Octanoyltransferase</fullName>
        <ecNumber evidence="5 6">2.3.1.181</ecNumber>
    </recommendedName>
    <alternativeName>
        <fullName evidence="5">Lipoate-protein ligase B</fullName>
    </alternativeName>
    <alternativeName>
        <fullName evidence="5">Lipoyl/octanoyl transferase</fullName>
    </alternativeName>
    <alternativeName>
        <fullName evidence="5">Octanoyl-[acyl-carrier-protein]-protein N-octanoyltransferase</fullName>
    </alternativeName>
</protein>
<feature type="site" description="Lowers pKa of active site Cys" evidence="5 9">
    <location>
        <position position="141"/>
    </location>
</feature>
<feature type="binding site" evidence="5 8">
    <location>
        <begin position="157"/>
        <end position="159"/>
    </location>
    <ligand>
        <name>substrate</name>
    </ligand>
</feature>
<evidence type="ECO:0000256" key="1">
    <source>
        <dbReference type="ARBA" id="ARBA00004821"/>
    </source>
</evidence>
<accession>A0A2N6PKH6</accession>
<gene>
    <name evidence="5" type="primary">lipB</name>
    <name evidence="11" type="ORF">CJ198_01160</name>
</gene>
<dbReference type="PIRSF" id="PIRSF016262">
    <property type="entry name" value="LPLase"/>
    <property type="match status" value="1"/>
</dbReference>
<feature type="domain" description="BPL/LPL catalytic" evidence="10">
    <location>
        <begin position="34"/>
        <end position="212"/>
    </location>
</feature>
<dbReference type="GO" id="GO:0009249">
    <property type="term" value="P:protein lipoylation"/>
    <property type="evidence" value="ECO:0007669"/>
    <property type="project" value="InterPro"/>
</dbReference>
<evidence type="ECO:0000256" key="8">
    <source>
        <dbReference type="PIRSR" id="PIRSR016262-2"/>
    </source>
</evidence>
<dbReference type="PROSITE" id="PS01313">
    <property type="entry name" value="LIPB"/>
    <property type="match status" value="1"/>
</dbReference>
<dbReference type="AlphaFoldDB" id="A0A2N6PKH6"/>
<evidence type="ECO:0000256" key="5">
    <source>
        <dbReference type="HAMAP-Rule" id="MF_00013"/>
    </source>
</evidence>
<evidence type="ECO:0000256" key="4">
    <source>
        <dbReference type="ARBA" id="ARBA00024732"/>
    </source>
</evidence>
<dbReference type="PROSITE" id="PS51733">
    <property type="entry name" value="BPL_LPL_CATALYTIC"/>
    <property type="match status" value="1"/>
</dbReference>
<keyword evidence="3 5" id="KW-0012">Acyltransferase</keyword>
<feature type="binding site" evidence="5 8">
    <location>
        <begin position="144"/>
        <end position="146"/>
    </location>
    <ligand>
        <name>substrate</name>
    </ligand>
</feature>
<dbReference type="Gene3D" id="3.30.930.10">
    <property type="entry name" value="Bira Bifunctional Protein, Domain 2"/>
    <property type="match status" value="1"/>
</dbReference>
<dbReference type="CDD" id="cd16444">
    <property type="entry name" value="LipB"/>
    <property type="match status" value="1"/>
</dbReference>
<evidence type="ECO:0000256" key="3">
    <source>
        <dbReference type="ARBA" id="ARBA00023315"/>
    </source>
</evidence>
<keyword evidence="11" id="KW-0436">Ligase</keyword>
<proteinExistence type="inferred from homology"/>
<dbReference type="GeneID" id="86844160"/>
<evidence type="ECO:0000259" key="10">
    <source>
        <dbReference type="PROSITE" id="PS51733"/>
    </source>
</evidence>
<dbReference type="EC" id="2.3.1.181" evidence="5 6"/>
<comment type="similarity">
    <text evidence="5 6">Belongs to the LipB family.</text>
</comment>
<dbReference type="Pfam" id="PF21948">
    <property type="entry name" value="LplA-B_cat"/>
    <property type="match status" value="1"/>
</dbReference>
<dbReference type="PANTHER" id="PTHR10993:SF7">
    <property type="entry name" value="LIPOYLTRANSFERASE 2, MITOCHONDRIAL-RELATED"/>
    <property type="match status" value="1"/>
</dbReference>
<evidence type="ECO:0000256" key="6">
    <source>
        <dbReference type="PIRNR" id="PIRNR016262"/>
    </source>
</evidence>
<dbReference type="InterPro" id="IPR004143">
    <property type="entry name" value="BPL_LPL_catalytic"/>
</dbReference>
<evidence type="ECO:0000313" key="11">
    <source>
        <dbReference type="EMBL" id="PMB99175.1"/>
    </source>
</evidence>
<organism evidence="11 12">
    <name type="scientific">Brevibacterium luteolum</name>
    <dbReference type="NCBI Taxonomy" id="199591"/>
    <lineage>
        <taxon>Bacteria</taxon>
        <taxon>Bacillati</taxon>
        <taxon>Actinomycetota</taxon>
        <taxon>Actinomycetes</taxon>
        <taxon>Micrococcales</taxon>
        <taxon>Brevibacteriaceae</taxon>
        <taxon>Brevibacterium</taxon>
    </lineage>
</organism>
<dbReference type="HAMAP" id="MF_00013">
    <property type="entry name" value="LipB"/>
    <property type="match status" value="1"/>
</dbReference>
<name>A0A2N6PKH6_9MICO</name>
<dbReference type="OrthoDB" id="9787061at2"/>
<dbReference type="Proteomes" id="UP000235703">
    <property type="component" value="Unassembled WGS sequence"/>
</dbReference>
<dbReference type="GO" id="GO:0005737">
    <property type="term" value="C:cytoplasm"/>
    <property type="evidence" value="ECO:0007669"/>
    <property type="project" value="UniProtKB-SubCell"/>
</dbReference>
<dbReference type="GO" id="GO:0033819">
    <property type="term" value="F:lipoyl(octanoyl) transferase activity"/>
    <property type="evidence" value="ECO:0007669"/>
    <property type="project" value="UniProtKB-EC"/>
</dbReference>
<feature type="binding site" evidence="5 8">
    <location>
        <begin position="72"/>
        <end position="79"/>
    </location>
    <ligand>
        <name>substrate</name>
    </ligand>
</feature>
<evidence type="ECO:0000256" key="2">
    <source>
        <dbReference type="ARBA" id="ARBA00022679"/>
    </source>
</evidence>
<dbReference type="InterPro" id="IPR020605">
    <property type="entry name" value="Octanoyltransferase_CS"/>
</dbReference>
<dbReference type="InterPro" id="IPR000544">
    <property type="entry name" value="Octanoyltransferase"/>
</dbReference>
<dbReference type="RefSeq" id="WP_102159976.1">
    <property type="nucleotide sequence ID" value="NZ_JALXPM010000082.1"/>
</dbReference>
<keyword evidence="5" id="KW-0963">Cytoplasm</keyword>
<keyword evidence="12" id="KW-1185">Reference proteome</keyword>
<dbReference type="UniPathway" id="UPA00538">
    <property type="reaction ID" value="UER00592"/>
</dbReference>
<comment type="pathway">
    <text evidence="1 5 6">Protein modification; protein lipoylation via endogenous pathway; protein N(6)-(lipoyl)lysine from octanoyl-[acyl-carrier-protein]: step 1/2.</text>
</comment>
<comment type="caution">
    <text evidence="11">The sequence shown here is derived from an EMBL/GenBank/DDBJ whole genome shotgun (WGS) entry which is preliminary data.</text>
</comment>
<feature type="active site" description="Acyl-thioester intermediate" evidence="5 7">
    <location>
        <position position="175"/>
    </location>
</feature>
<comment type="function">
    <text evidence="4 5 6">Catalyzes the transfer of endogenously produced octanoic acid from octanoyl-acyl-carrier-protein onto the lipoyl domains of lipoate-dependent enzymes. Lipoyl-ACP can also act as a substrate although octanoyl-ACP is likely to be the physiological substrate.</text>
</comment>
<evidence type="ECO:0000256" key="7">
    <source>
        <dbReference type="PIRSR" id="PIRSR016262-1"/>
    </source>
</evidence>
<dbReference type="SUPFAM" id="SSF55681">
    <property type="entry name" value="Class II aaRS and biotin synthetases"/>
    <property type="match status" value="1"/>
</dbReference>
<dbReference type="InterPro" id="IPR045864">
    <property type="entry name" value="aa-tRNA-synth_II/BPL/LPL"/>
</dbReference>
<dbReference type="NCBIfam" id="NF010925">
    <property type="entry name" value="PRK14345.1"/>
    <property type="match status" value="1"/>
</dbReference>
<keyword evidence="2 5" id="KW-0808">Transferase</keyword>
<reference evidence="11 12" key="1">
    <citation type="submission" date="2017-09" db="EMBL/GenBank/DDBJ databases">
        <title>Bacterial strain isolated from the female urinary microbiota.</title>
        <authorList>
            <person name="Thomas-White K."/>
            <person name="Kumar N."/>
            <person name="Forster S."/>
            <person name="Putonti C."/>
            <person name="Lawley T."/>
            <person name="Wolfe A.J."/>
        </authorList>
    </citation>
    <scope>NUCLEOTIDE SEQUENCE [LARGE SCALE GENOMIC DNA]</scope>
    <source>
        <strain evidence="11 12">UMB0680</strain>
    </source>
</reference>
<dbReference type="GO" id="GO:0016874">
    <property type="term" value="F:ligase activity"/>
    <property type="evidence" value="ECO:0007669"/>
    <property type="project" value="UniProtKB-KW"/>
</dbReference>
<dbReference type="EMBL" id="PNFZ01000001">
    <property type="protein sequence ID" value="PMB99175.1"/>
    <property type="molecule type" value="Genomic_DNA"/>
</dbReference>
<evidence type="ECO:0000313" key="12">
    <source>
        <dbReference type="Proteomes" id="UP000235703"/>
    </source>
</evidence>
<dbReference type="NCBIfam" id="TIGR00214">
    <property type="entry name" value="lipB"/>
    <property type="match status" value="1"/>
</dbReference>
<comment type="miscellaneous">
    <text evidence="5">In the reaction, the free carboxyl group of octanoic acid is attached via an amide linkage to the epsilon-amino group of a specific lysine residue of lipoyl domains of lipoate-dependent enzymes.</text>
</comment>
<dbReference type="PANTHER" id="PTHR10993">
    <property type="entry name" value="OCTANOYLTRANSFERASE"/>
    <property type="match status" value="1"/>
</dbReference>